<dbReference type="EMBL" id="VFQF01000002">
    <property type="protein sequence ID" value="TQN46418.1"/>
    <property type="molecule type" value="Genomic_DNA"/>
</dbReference>
<gene>
    <name evidence="2" type="ORF">FHX52_3142</name>
</gene>
<name>A0A543PQR2_9MICO</name>
<sequence>MAVCLSLAPPIVSPSRVGAAGALVPRHRPSVARRAPVLHSGTLDATPDAPQTRRRRVAAVLLGWGPHRGAHRVALRAGVSVLVPLLALVLAGRVESTAYAAFGAFTSLYGRNHGRAERAGMQIVDGTFLTVTVVLGVAVSLMAFIRVLRGRFGARRYLRFAATPVEVP</sequence>
<evidence type="ECO:0000256" key="1">
    <source>
        <dbReference type="SAM" id="Phobius"/>
    </source>
</evidence>
<dbReference type="Proteomes" id="UP000320085">
    <property type="component" value="Unassembled WGS sequence"/>
</dbReference>
<keyword evidence="1" id="KW-0812">Transmembrane</keyword>
<dbReference type="AlphaFoldDB" id="A0A543PQR2"/>
<keyword evidence="1" id="KW-0472">Membrane</keyword>
<reference evidence="2 3" key="1">
    <citation type="submission" date="2019-06" db="EMBL/GenBank/DDBJ databases">
        <title>Sequencing the genomes of 1000 actinobacteria strains.</title>
        <authorList>
            <person name="Klenk H.-P."/>
        </authorList>
    </citation>
    <scope>NUCLEOTIDE SEQUENCE [LARGE SCALE GENOMIC DNA]</scope>
    <source>
        <strain evidence="2 3">DSM 21776</strain>
    </source>
</reference>
<feature type="transmembrane region" description="Helical" evidence="1">
    <location>
        <begin position="128"/>
        <end position="148"/>
    </location>
</feature>
<comment type="caution">
    <text evidence="2">The sequence shown here is derived from an EMBL/GenBank/DDBJ whole genome shotgun (WGS) entry which is preliminary data.</text>
</comment>
<evidence type="ECO:0000313" key="3">
    <source>
        <dbReference type="Proteomes" id="UP000320085"/>
    </source>
</evidence>
<keyword evidence="1" id="KW-1133">Transmembrane helix</keyword>
<protein>
    <submittedName>
        <fullName evidence="2">Uncharacterized protein</fullName>
    </submittedName>
</protein>
<organism evidence="2 3">
    <name type="scientific">Humibacillus xanthopallidus</name>
    <dbReference type="NCBI Taxonomy" id="412689"/>
    <lineage>
        <taxon>Bacteria</taxon>
        <taxon>Bacillati</taxon>
        <taxon>Actinomycetota</taxon>
        <taxon>Actinomycetes</taxon>
        <taxon>Micrococcales</taxon>
        <taxon>Intrasporangiaceae</taxon>
        <taxon>Humibacillus</taxon>
    </lineage>
</organism>
<evidence type="ECO:0000313" key="2">
    <source>
        <dbReference type="EMBL" id="TQN46418.1"/>
    </source>
</evidence>
<accession>A0A543PQR2</accession>
<proteinExistence type="predicted"/>